<organism evidence="1 2">
    <name type="scientific">Dovyalis caffra</name>
    <dbReference type="NCBI Taxonomy" id="77055"/>
    <lineage>
        <taxon>Eukaryota</taxon>
        <taxon>Viridiplantae</taxon>
        <taxon>Streptophyta</taxon>
        <taxon>Embryophyta</taxon>
        <taxon>Tracheophyta</taxon>
        <taxon>Spermatophyta</taxon>
        <taxon>Magnoliopsida</taxon>
        <taxon>eudicotyledons</taxon>
        <taxon>Gunneridae</taxon>
        <taxon>Pentapetalae</taxon>
        <taxon>rosids</taxon>
        <taxon>fabids</taxon>
        <taxon>Malpighiales</taxon>
        <taxon>Salicaceae</taxon>
        <taxon>Flacourtieae</taxon>
        <taxon>Dovyalis</taxon>
    </lineage>
</organism>
<comment type="caution">
    <text evidence="1">The sequence shown here is derived from an EMBL/GenBank/DDBJ whole genome shotgun (WGS) entry which is preliminary data.</text>
</comment>
<dbReference type="Proteomes" id="UP001314170">
    <property type="component" value="Unassembled WGS sequence"/>
</dbReference>
<dbReference type="AlphaFoldDB" id="A0AAV1R749"/>
<name>A0AAV1R749_9ROSI</name>
<gene>
    <name evidence="1" type="ORF">DCAF_LOCUS5881</name>
</gene>
<reference evidence="1 2" key="1">
    <citation type="submission" date="2024-01" db="EMBL/GenBank/DDBJ databases">
        <authorList>
            <person name="Waweru B."/>
        </authorList>
    </citation>
    <scope>NUCLEOTIDE SEQUENCE [LARGE SCALE GENOMIC DNA]</scope>
</reference>
<evidence type="ECO:0000313" key="1">
    <source>
        <dbReference type="EMBL" id="CAK7328161.1"/>
    </source>
</evidence>
<keyword evidence="2" id="KW-1185">Reference proteome</keyword>
<evidence type="ECO:0000313" key="2">
    <source>
        <dbReference type="Proteomes" id="UP001314170"/>
    </source>
</evidence>
<accession>A0AAV1R749</accession>
<dbReference type="EMBL" id="CAWUPB010000893">
    <property type="protein sequence ID" value="CAK7328161.1"/>
    <property type="molecule type" value="Genomic_DNA"/>
</dbReference>
<sequence length="82" mass="9151">MVWGCFSKREDGVGGLGIGVSMIREKNGGRLVMVLIISDNEGLVRIWVYEFFKRMVAMDGGERGMVGRWLGKEEGSDRVIGR</sequence>
<proteinExistence type="predicted"/>
<protein>
    <submittedName>
        <fullName evidence="1">Uncharacterized protein</fullName>
    </submittedName>
</protein>